<evidence type="ECO:0000313" key="3">
    <source>
        <dbReference type="EMBL" id="SFL48991.1"/>
    </source>
</evidence>
<accession>A0A1I4I589</accession>
<dbReference type="EMBL" id="FOTC01000007">
    <property type="protein sequence ID" value="SFL48991.1"/>
    <property type="molecule type" value="Genomic_DNA"/>
</dbReference>
<dbReference type="Proteomes" id="UP000199607">
    <property type="component" value="Unassembled WGS sequence"/>
</dbReference>
<dbReference type="AlphaFoldDB" id="A0A1I4I589"/>
<protein>
    <submittedName>
        <fullName evidence="3">Uncharacterized membrane protein</fullName>
    </submittedName>
</protein>
<organism evidence="3 4">
    <name type="scientific">Halogranum rubrum</name>
    <dbReference type="NCBI Taxonomy" id="553466"/>
    <lineage>
        <taxon>Archaea</taxon>
        <taxon>Methanobacteriati</taxon>
        <taxon>Methanobacteriota</taxon>
        <taxon>Stenosarchaea group</taxon>
        <taxon>Halobacteria</taxon>
        <taxon>Halobacteriales</taxon>
        <taxon>Haloferacaceae</taxon>
    </lineage>
</organism>
<dbReference type="InterPro" id="IPR007462">
    <property type="entry name" value="COV1-like"/>
</dbReference>
<feature type="transmembrane region" description="Helical" evidence="2">
    <location>
        <begin position="126"/>
        <end position="144"/>
    </location>
</feature>
<gene>
    <name evidence="3" type="ORF">SAMN04487950_3945</name>
</gene>
<dbReference type="PANTHER" id="PTHR31876:SF26">
    <property type="entry name" value="PROTEIN LIKE COV 2"/>
    <property type="match status" value="1"/>
</dbReference>
<feature type="transmembrane region" description="Helical" evidence="2">
    <location>
        <begin position="23"/>
        <end position="45"/>
    </location>
</feature>
<evidence type="ECO:0000256" key="2">
    <source>
        <dbReference type="SAM" id="Phobius"/>
    </source>
</evidence>
<feature type="region of interest" description="Disordered" evidence="1">
    <location>
        <begin position="242"/>
        <end position="280"/>
    </location>
</feature>
<sequence length="280" mass="30390">MVPQPREEHTETAKQAGQSAYRAALDVVLTGIAVILPIVVTIYVLKAALDILTNALRPIVILLQHFGIVRDVRQTFVVADILIDLNLYSDVVSVIAEIVALALLAVLVVAIGIVARSQSGDRLIDYFDYVIMAIPGIGAIYKSFRRMGDAMLESDMDHFRSVKLVEFPHDDTYVIGFETAQSPSSVQDTVGDDDMVTMFIPLAPNPVMGGFLTHLPSKRINDIDMTVEEGVRSIITSGIATSENSQQQEFSAFGDSDGDGFGITPDNLPGSFGDSKQNED</sequence>
<keyword evidence="2" id="KW-0812">Transmembrane</keyword>
<dbReference type="Pfam" id="PF04367">
    <property type="entry name" value="DUF502"/>
    <property type="match status" value="1"/>
</dbReference>
<dbReference type="PANTHER" id="PTHR31876">
    <property type="entry name" value="COV-LIKE PROTEIN 1"/>
    <property type="match status" value="1"/>
</dbReference>
<keyword evidence="2" id="KW-0472">Membrane</keyword>
<proteinExistence type="predicted"/>
<name>A0A1I4I589_9EURY</name>
<feature type="transmembrane region" description="Helical" evidence="2">
    <location>
        <begin position="91"/>
        <end position="114"/>
    </location>
</feature>
<keyword evidence="4" id="KW-1185">Reference proteome</keyword>
<evidence type="ECO:0000313" key="4">
    <source>
        <dbReference type="Proteomes" id="UP000199607"/>
    </source>
</evidence>
<keyword evidence="2" id="KW-1133">Transmembrane helix</keyword>
<reference evidence="4" key="1">
    <citation type="submission" date="2016-10" db="EMBL/GenBank/DDBJ databases">
        <authorList>
            <person name="Varghese N."/>
            <person name="Submissions S."/>
        </authorList>
    </citation>
    <scope>NUCLEOTIDE SEQUENCE [LARGE SCALE GENOMIC DNA]</scope>
    <source>
        <strain evidence="4">CGMCC 1.7738</strain>
    </source>
</reference>
<dbReference type="RefSeq" id="WP_009365501.1">
    <property type="nucleotide sequence ID" value="NZ_FOTC01000007.1"/>
</dbReference>
<evidence type="ECO:0000256" key="1">
    <source>
        <dbReference type="SAM" id="MobiDB-lite"/>
    </source>
</evidence>